<evidence type="ECO:0000256" key="17">
    <source>
        <dbReference type="SAM" id="Phobius"/>
    </source>
</evidence>
<evidence type="ECO:0000256" key="15">
    <source>
        <dbReference type="ARBA" id="ARBA00023180"/>
    </source>
</evidence>
<keyword evidence="13 17" id="KW-1133">Transmembrane helix</keyword>
<keyword evidence="6 20" id="KW-0031">Aminopeptidase</keyword>
<sequence>MGKFEDLENAEFLPMTRRKSTSVASSRSSTDSGLSVDTALLENNKQNTGALGGVDETGYRDVEDGQPDVDEPFLQTSSKKTASGGRTRRIFWALLILCLGGWVLALVLFLTQGRTSYQTASETLQQSESDSGGTSAGRPVTLHQVLTGEWNPRSHAISWVAGPNGEDGLLVQRGEPNKEGYMRVDEIRNQDGNDADSQNSRILMRKSVVRVNGNVVVPAYTWPSPDLNKVLFTSDHEKNWRHSYTAKYWIFDVDTQTAQALDPSAPDGRVQLAIWSPSSDAIVFVRDNNMYLRNLSSESVISITKDGGKDLFYGVPDWVYEEEVVSSNRATWWSNDGKYIAFLRTNESAVPEFPVQYFLSRPSGKTPPPGLENYPEVRQIKYPKAGSPNPVVNLQFYDIEKNEVFSIDVPDDFPDDDRIIIEVLWASEGKVMVRATNRESDVVKIFLVDTESRTGKLVRLVDIASLDGGWVEPSHTTKFIPADPSNGRSHDGYIDTVIHDGYDHLAYFTPLDNPDPVMLTTGEWEVVDAPSAVDLRRGIVYFVATKESPTQRHVYRVQLDGTNFQPLSDTSKPGYYTVSFSDGAGYALLSYEGPSVPWQTIINTEGDETTTEKTIEENSALRAKVEAHALPTEIYQNVTIDGFTLQLVERRPPHFNPAKKYPVLFQLYNGPGSQRVDRKFTVDYQSYVASNLGYIVVTLDGRGTGYSGRKTRCAIRGNIGHYEAHDQITTAKIWAAKSYVDETRLAIWGWSYGGFMTLKVLEQDAGETFQYGMAVAPVTDWRFYDSIYTERYMHTPQHNPSGYDNSTITDMAALSETVRFLIMHGASDDNVHIQNTLTFIDQLDLSNVQNYDMHLYPDSDHSIFFHNAHTMVYERLSNWLVNAFNGEWHQISNPVPEESIWNRFKRSLPTFMH</sequence>
<keyword evidence="21" id="KW-1185">Reference proteome</keyword>
<feature type="transmembrane region" description="Helical" evidence="17">
    <location>
        <begin position="90"/>
        <end position="110"/>
    </location>
</feature>
<dbReference type="SUPFAM" id="SSF53474">
    <property type="entry name" value="alpha/beta-Hydrolases"/>
    <property type="match status" value="1"/>
</dbReference>
<evidence type="ECO:0000313" key="20">
    <source>
        <dbReference type="EMBL" id="KAB8077564.1"/>
    </source>
</evidence>
<keyword evidence="15" id="KW-0325">Glycoprotein</keyword>
<evidence type="ECO:0000256" key="7">
    <source>
        <dbReference type="ARBA" id="ARBA00022554"/>
    </source>
</evidence>
<dbReference type="FunFam" id="3.40.50.1820:FF:000003">
    <property type="entry name" value="Dipeptidyl peptidase 4"/>
    <property type="match status" value="1"/>
</dbReference>
<dbReference type="GO" id="GO:0004177">
    <property type="term" value="F:aminopeptidase activity"/>
    <property type="evidence" value="ECO:0007669"/>
    <property type="project" value="UniProtKB-KW"/>
</dbReference>
<reference evidence="20 21" key="1">
    <citation type="submission" date="2019-04" db="EMBL/GenBank/DDBJ databases">
        <title>Friends and foes A comparative genomics study of 23 Aspergillus species from section Flavi.</title>
        <authorList>
            <consortium name="DOE Joint Genome Institute"/>
            <person name="Kjaerbolling I."/>
            <person name="Vesth T."/>
            <person name="Frisvad J.C."/>
            <person name="Nybo J.L."/>
            <person name="Theobald S."/>
            <person name="Kildgaard S."/>
            <person name="Isbrandt T."/>
            <person name="Kuo A."/>
            <person name="Sato A."/>
            <person name="Lyhne E.K."/>
            <person name="Kogle M.E."/>
            <person name="Wiebenga A."/>
            <person name="Kun R.S."/>
            <person name="Lubbers R.J."/>
            <person name="Makela M.R."/>
            <person name="Barry K."/>
            <person name="Chovatia M."/>
            <person name="Clum A."/>
            <person name="Daum C."/>
            <person name="Haridas S."/>
            <person name="He G."/>
            <person name="LaButti K."/>
            <person name="Lipzen A."/>
            <person name="Mondo S."/>
            <person name="Riley R."/>
            <person name="Salamov A."/>
            <person name="Simmons B.A."/>
            <person name="Magnuson J.K."/>
            <person name="Henrissat B."/>
            <person name="Mortensen U.H."/>
            <person name="Larsen T.O."/>
            <person name="Devries R.P."/>
            <person name="Grigoriev I.V."/>
            <person name="Machida M."/>
            <person name="Baker S.E."/>
            <person name="Andersen M.R."/>
        </authorList>
    </citation>
    <scope>NUCLEOTIDE SEQUENCE [LARGE SCALE GENOMIC DNA]</scope>
    <source>
        <strain evidence="20 21">CBS 151.66</strain>
    </source>
</reference>
<protein>
    <recommendedName>
        <fullName evidence="5">dipeptidyl-peptidase IV</fullName>
        <ecNumber evidence="5">3.4.14.5</ecNumber>
    </recommendedName>
</protein>
<dbReference type="EC" id="3.4.14.5" evidence="5"/>
<dbReference type="GO" id="GO:0005886">
    <property type="term" value="C:plasma membrane"/>
    <property type="evidence" value="ECO:0007669"/>
    <property type="project" value="TreeGrafter"/>
</dbReference>
<evidence type="ECO:0000256" key="16">
    <source>
        <dbReference type="SAM" id="MobiDB-lite"/>
    </source>
</evidence>
<comment type="similarity">
    <text evidence="4">Belongs to the peptidase S9B family.</text>
</comment>
<keyword evidence="9 17" id="KW-0812">Transmembrane</keyword>
<dbReference type="GO" id="GO:0008236">
    <property type="term" value="F:serine-type peptidase activity"/>
    <property type="evidence" value="ECO:0007669"/>
    <property type="project" value="UniProtKB-KW"/>
</dbReference>
<feature type="region of interest" description="Disordered" evidence="16">
    <location>
        <begin position="46"/>
        <end position="80"/>
    </location>
</feature>
<dbReference type="GO" id="GO:0006508">
    <property type="term" value="P:proteolysis"/>
    <property type="evidence" value="ECO:0007669"/>
    <property type="project" value="UniProtKB-KW"/>
</dbReference>
<organism evidence="20 21">
    <name type="scientific">Aspergillus leporis</name>
    <dbReference type="NCBI Taxonomy" id="41062"/>
    <lineage>
        <taxon>Eukaryota</taxon>
        <taxon>Fungi</taxon>
        <taxon>Dikarya</taxon>
        <taxon>Ascomycota</taxon>
        <taxon>Pezizomycotina</taxon>
        <taxon>Eurotiomycetes</taxon>
        <taxon>Eurotiomycetidae</taxon>
        <taxon>Eurotiales</taxon>
        <taxon>Aspergillaceae</taxon>
        <taxon>Aspergillus</taxon>
        <taxon>Aspergillus subgen. Circumdati</taxon>
    </lineage>
</organism>
<comment type="subcellular location">
    <subcellularLocation>
        <location evidence="3">Vacuole membrane</location>
        <topology evidence="3">Single-pass type II membrane protein</topology>
    </subcellularLocation>
</comment>
<evidence type="ECO:0000256" key="11">
    <source>
        <dbReference type="ARBA" id="ARBA00022825"/>
    </source>
</evidence>
<evidence type="ECO:0000256" key="14">
    <source>
        <dbReference type="ARBA" id="ARBA00023136"/>
    </source>
</evidence>
<evidence type="ECO:0000259" key="18">
    <source>
        <dbReference type="Pfam" id="PF00326"/>
    </source>
</evidence>
<dbReference type="Pfam" id="PF00326">
    <property type="entry name" value="Peptidase_S9"/>
    <property type="match status" value="1"/>
</dbReference>
<dbReference type="AlphaFoldDB" id="A0A5N5XDG9"/>
<feature type="region of interest" description="Disordered" evidence="16">
    <location>
        <begin position="17"/>
        <end position="36"/>
    </location>
</feature>
<dbReference type="OrthoDB" id="16520at2759"/>
<proteinExistence type="inferred from homology"/>
<dbReference type="EMBL" id="ML732167">
    <property type="protein sequence ID" value="KAB8077564.1"/>
    <property type="molecule type" value="Genomic_DNA"/>
</dbReference>
<dbReference type="SUPFAM" id="SSF82171">
    <property type="entry name" value="DPP6 N-terminal domain-like"/>
    <property type="match status" value="1"/>
</dbReference>
<name>A0A5N5XDG9_9EURO</name>
<keyword evidence="10" id="KW-0378">Hydrolase</keyword>
<comment type="catalytic activity">
    <reaction evidence="1">
        <text>Release of an N-terminal dipeptide, Xaa-Yaa-|-Zaa-, from a polypeptide, preferentially when Yaa is Pro, provided Zaa is neither Pro nor hydroxyproline.</text>
        <dbReference type="EC" id="3.4.14.5"/>
    </reaction>
</comment>
<accession>A0A5N5XDG9</accession>
<evidence type="ECO:0000256" key="13">
    <source>
        <dbReference type="ARBA" id="ARBA00022989"/>
    </source>
</evidence>
<dbReference type="PANTHER" id="PTHR11731">
    <property type="entry name" value="PROTEASE FAMILY S9B,C DIPEPTIDYL-PEPTIDASE IV-RELATED"/>
    <property type="match status" value="1"/>
</dbReference>
<evidence type="ECO:0000256" key="5">
    <source>
        <dbReference type="ARBA" id="ARBA00012062"/>
    </source>
</evidence>
<feature type="domain" description="Dipeptidylpeptidase IV N-terminal" evidence="19">
    <location>
        <begin position="224"/>
        <end position="598"/>
    </location>
</feature>
<keyword evidence="12" id="KW-0735">Signal-anchor</keyword>
<gene>
    <name evidence="20" type="ORF">BDV29DRAFT_168089</name>
</gene>
<dbReference type="Pfam" id="PF00930">
    <property type="entry name" value="DPPIV_N"/>
    <property type="match status" value="1"/>
</dbReference>
<evidence type="ECO:0000313" key="21">
    <source>
        <dbReference type="Proteomes" id="UP000326565"/>
    </source>
</evidence>
<dbReference type="InterPro" id="IPR002469">
    <property type="entry name" value="Peptidase_S9B_N"/>
</dbReference>
<keyword evidence="11" id="KW-0720">Serine protease</keyword>
<evidence type="ECO:0000256" key="9">
    <source>
        <dbReference type="ARBA" id="ARBA00022692"/>
    </source>
</evidence>
<evidence type="ECO:0000256" key="10">
    <source>
        <dbReference type="ARBA" id="ARBA00022801"/>
    </source>
</evidence>
<evidence type="ECO:0000256" key="12">
    <source>
        <dbReference type="ARBA" id="ARBA00022968"/>
    </source>
</evidence>
<keyword evidence="14 17" id="KW-0472">Membrane</keyword>
<dbReference type="InterPro" id="IPR001375">
    <property type="entry name" value="Peptidase_S9_cat"/>
</dbReference>
<dbReference type="GO" id="GO:0005774">
    <property type="term" value="C:vacuolar membrane"/>
    <property type="evidence" value="ECO:0007669"/>
    <property type="project" value="UniProtKB-SubCell"/>
</dbReference>
<evidence type="ECO:0000256" key="8">
    <source>
        <dbReference type="ARBA" id="ARBA00022670"/>
    </source>
</evidence>
<evidence type="ECO:0000256" key="2">
    <source>
        <dbReference type="ARBA" id="ARBA00002218"/>
    </source>
</evidence>
<dbReference type="Proteomes" id="UP000326565">
    <property type="component" value="Unassembled WGS sequence"/>
</dbReference>
<keyword evidence="8" id="KW-0645">Protease</keyword>
<comment type="function">
    <text evidence="2">Type IV dipeptidyl-peptidase which removes N-terminal dipeptides sequentially from polypeptides having unsubstituted N-termini provided that the penultimate residue is proline.</text>
</comment>
<dbReference type="GO" id="GO:0008239">
    <property type="term" value="F:dipeptidyl-peptidase activity"/>
    <property type="evidence" value="ECO:0007669"/>
    <property type="project" value="UniProtKB-EC"/>
</dbReference>
<dbReference type="InterPro" id="IPR029058">
    <property type="entry name" value="AB_hydrolase_fold"/>
</dbReference>
<evidence type="ECO:0000259" key="19">
    <source>
        <dbReference type="Pfam" id="PF00930"/>
    </source>
</evidence>
<dbReference type="Gene3D" id="3.40.50.1820">
    <property type="entry name" value="alpha/beta hydrolase"/>
    <property type="match status" value="1"/>
</dbReference>
<feature type="domain" description="Peptidase S9 prolyl oligopeptidase catalytic" evidence="18">
    <location>
        <begin position="682"/>
        <end position="886"/>
    </location>
</feature>
<dbReference type="InterPro" id="IPR050278">
    <property type="entry name" value="Serine_Prot_S9B/DPPIV"/>
</dbReference>
<feature type="compositionally biased region" description="Low complexity" evidence="16">
    <location>
        <begin position="21"/>
        <end position="32"/>
    </location>
</feature>
<keyword evidence="7" id="KW-0926">Vacuole</keyword>
<dbReference type="Gene3D" id="2.140.10.30">
    <property type="entry name" value="Dipeptidylpeptidase IV, N-terminal domain"/>
    <property type="match status" value="1"/>
</dbReference>
<evidence type="ECO:0000256" key="1">
    <source>
        <dbReference type="ARBA" id="ARBA00001257"/>
    </source>
</evidence>
<dbReference type="PANTHER" id="PTHR11731:SF200">
    <property type="entry name" value="DIPEPTIDYL PEPTIDASE 10, ISOFORM B"/>
    <property type="match status" value="1"/>
</dbReference>
<evidence type="ECO:0000256" key="4">
    <source>
        <dbReference type="ARBA" id="ARBA00006150"/>
    </source>
</evidence>
<evidence type="ECO:0000256" key="6">
    <source>
        <dbReference type="ARBA" id="ARBA00022438"/>
    </source>
</evidence>
<evidence type="ECO:0000256" key="3">
    <source>
        <dbReference type="ARBA" id="ARBA00004576"/>
    </source>
</evidence>